<proteinExistence type="predicted"/>
<dbReference type="Proteomes" id="UP000624325">
    <property type="component" value="Unassembled WGS sequence"/>
</dbReference>
<evidence type="ECO:0000256" key="1">
    <source>
        <dbReference type="SAM" id="MobiDB-lite"/>
    </source>
</evidence>
<organism evidence="2 3">
    <name type="scientific">Asanoa iriomotensis</name>
    <dbReference type="NCBI Taxonomy" id="234613"/>
    <lineage>
        <taxon>Bacteria</taxon>
        <taxon>Bacillati</taxon>
        <taxon>Actinomycetota</taxon>
        <taxon>Actinomycetes</taxon>
        <taxon>Micromonosporales</taxon>
        <taxon>Micromonosporaceae</taxon>
        <taxon>Asanoa</taxon>
    </lineage>
</organism>
<sequence>MSDEHTADEFVLDLRVETEPALVSGQQMTGTGTAPAVFMTGTGTAPAS</sequence>
<comment type="caution">
    <text evidence="2">The sequence shown here is derived from an EMBL/GenBank/DDBJ whole genome shotgun (WGS) entry which is preliminary data.</text>
</comment>
<gene>
    <name evidence="2" type="ORF">Air01nite_42450</name>
</gene>
<dbReference type="RefSeq" id="WP_203704537.1">
    <property type="nucleotide sequence ID" value="NZ_BAAALU010000004.1"/>
</dbReference>
<keyword evidence="3" id="KW-1185">Reference proteome</keyword>
<evidence type="ECO:0000313" key="2">
    <source>
        <dbReference type="EMBL" id="GIF58150.1"/>
    </source>
</evidence>
<dbReference type="EMBL" id="BONC01000030">
    <property type="protein sequence ID" value="GIF58150.1"/>
    <property type="molecule type" value="Genomic_DNA"/>
</dbReference>
<protein>
    <submittedName>
        <fullName evidence="2">Uncharacterized protein</fullName>
    </submittedName>
</protein>
<name>A0ABQ4C770_9ACTN</name>
<reference evidence="2 3" key="1">
    <citation type="submission" date="2021-01" db="EMBL/GenBank/DDBJ databases">
        <title>Whole genome shotgun sequence of Asanoa iriomotensis NBRC 100142.</title>
        <authorList>
            <person name="Komaki H."/>
            <person name="Tamura T."/>
        </authorList>
    </citation>
    <scope>NUCLEOTIDE SEQUENCE [LARGE SCALE GENOMIC DNA]</scope>
    <source>
        <strain evidence="2 3">NBRC 100142</strain>
    </source>
</reference>
<feature type="region of interest" description="Disordered" evidence="1">
    <location>
        <begin position="22"/>
        <end position="48"/>
    </location>
</feature>
<accession>A0ABQ4C770</accession>
<evidence type="ECO:0000313" key="3">
    <source>
        <dbReference type="Proteomes" id="UP000624325"/>
    </source>
</evidence>